<sequence length="210" mass="23566">MINSSFSTILPPGETLFVTFRLAGSVPVGLARQLHQQRQAAQEIARALATDAERLAAHHRAEKAFFAAFDALLDAATVGPFFLEKEKIAELIAGELMLLEELGFRVLAFALLPNHVHTILHLPTGADVSFYKALQLLHQRTAAQCRRVLRATLPPEADFWQTGSYDYVVQDATELGRIARYVLHHAQPLRLPARWQTWPYVYAAPEWETV</sequence>
<dbReference type="Proteomes" id="UP000632273">
    <property type="component" value="Unassembled WGS sequence"/>
</dbReference>
<gene>
    <name evidence="2" type="ORF">GCM10011383_19500</name>
</gene>
<dbReference type="InterPro" id="IPR002686">
    <property type="entry name" value="Transposase_17"/>
</dbReference>
<dbReference type="InterPro" id="IPR036515">
    <property type="entry name" value="Transposase_17_sf"/>
</dbReference>
<feature type="domain" description="Transposase IS200-like" evidence="1">
    <location>
        <begin position="77"/>
        <end position="185"/>
    </location>
</feature>
<proteinExistence type="predicted"/>
<dbReference type="PANTHER" id="PTHR36966">
    <property type="entry name" value="REP-ASSOCIATED TYROSINE TRANSPOSASE"/>
    <property type="match status" value="1"/>
</dbReference>
<dbReference type="SMART" id="SM01321">
    <property type="entry name" value="Y1_Tnp"/>
    <property type="match status" value="1"/>
</dbReference>
<dbReference type="InterPro" id="IPR052715">
    <property type="entry name" value="RAYT_transposase"/>
</dbReference>
<keyword evidence="3" id="KW-1185">Reference proteome</keyword>
<evidence type="ECO:0000313" key="2">
    <source>
        <dbReference type="EMBL" id="GGF08439.1"/>
    </source>
</evidence>
<dbReference type="EMBL" id="BMHT01000003">
    <property type="protein sequence ID" value="GGF08439.1"/>
    <property type="molecule type" value="Genomic_DNA"/>
</dbReference>
<accession>A0ABQ1U0N8</accession>
<dbReference type="RefSeq" id="WP_188813577.1">
    <property type="nucleotide sequence ID" value="NZ_BMHT01000003.1"/>
</dbReference>
<comment type="caution">
    <text evidence="2">The sequence shown here is derived from an EMBL/GenBank/DDBJ whole genome shotgun (WGS) entry which is preliminary data.</text>
</comment>
<dbReference type="Gene3D" id="3.30.70.1290">
    <property type="entry name" value="Transposase IS200-like"/>
    <property type="match status" value="1"/>
</dbReference>
<name>A0ABQ1U0N8_9BACT</name>
<evidence type="ECO:0000259" key="1">
    <source>
        <dbReference type="SMART" id="SM01321"/>
    </source>
</evidence>
<evidence type="ECO:0000313" key="3">
    <source>
        <dbReference type="Proteomes" id="UP000632273"/>
    </source>
</evidence>
<organism evidence="2 3">
    <name type="scientific">Hymenobacter cavernae</name>
    <dbReference type="NCBI Taxonomy" id="2044852"/>
    <lineage>
        <taxon>Bacteria</taxon>
        <taxon>Pseudomonadati</taxon>
        <taxon>Bacteroidota</taxon>
        <taxon>Cytophagia</taxon>
        <taxon>Cytophagales</taxon>
        <taxon>Hymenobacteraceae</taxon>
        <taxon>Hymenobacter</taxon>
    </lineage>
</organism>
<protein>
    <recommendedName>
        <fullName evidence="1">Transposase IS200-like domain-containing protein</fullName>
    </recommendedName>
</protein>
<reference evidence="3" key="1">
    <citation type="journal article" date="2019" name="Int. J. Syst. Evol. Microbiol.">
        <title>The Global Catalogue of Microorganisms (GCM) 10K type strain sequencing project: providing services to taxonomists for standard genome sequencing and annotation.</title>
        <authorList>
            <consortium name="The Broad Institute Genomics Platform"/>
            <consortium name="The Broad Institute Genome Sequencing Center for Infectious Disease"/>
            <person name="Wu L."/>
            <person name="Ma J."/>
        </authorList>
    </citation>
    <scope>NUCLEOTIDE SEQUENCE [LARGE SCALE GENOMIC DNA]</scope>
    <source>
        <strain evidence="3">CGMCC 1.15197</strain>
    </source>
</reference>
<dbReference type="PANTHER" id="PTHR36966:SF1">
    <property type="entry name" value="REP-ASSOCIATED TYROSINE TRANSPOSASE"/>
    <property type="match status" value="1"/>
</dbReference>
<dbReference type="SUPFAM" id="SSF143422">
    <property type="entry name" value="Transposase IS200-like"/>
    <property type="match status" value="1"/>
</dbReference>